<dbReference type="EMBL" id="NHYE01000562">
    <property type="protein sequence ID" value="PPR04843.1"/>
    <property type="molecule type" value="Genomic_DNA"/>
</dbReference>
<dbReference type="AlphaFoldDB" id="A0A409YPB3"/>
<evidence type="ECO:0000256" key="2">
    <source>
        <dbReference type="SAM" id="Phobius"/>
    </source>
</evidence>
<evidence type="ECO:0000313" key="3">
    <source>
        <dbReference type="EMBL" id="PPR04843.1"/>
    </source>
</evidence>
<keyword evidence="4" id="KW-1185">Reference proteome</keyword>
<gene>
    <name evidence="3" type="ORF">CVT26_012998</name>
</gene>
<protein>
    <submittedName>
        <fullName evidence="3">Uncharacterized protein</fullName>
    </submittedName>
</protein>
<feature type="region of interest" description="Disordered" evidence="1">
    <location>
        <begin position="1"/>
        <end position="25"/>
    </location>
</feature>
<accession>A0A409YPB3</accession>
<keyword evidence="2" id="KW-0812">Transmembrane</keyword>
<dbReference type="Proteomes" id="UP000284706">
    <property type="component" value="Unassembled WGS sequence"/>
</dbReference>
<proteinExistence type="predicted"/>
<keyword evidence="2" id="KW-1133">Transmembrane helix</keyword>
<feature type="transmembrane region" description="Helical" evidence="2">
    <location>
        <begin position="39"/>
        <end position="61"/>
    </location>
</feature>
<keyword evidence="2" id="KW-0472">Membrane</keyword>
<comment type="caution">
    <text evidence="3">The sequence shown here is derived from an EMBL/GenBank/DDBJ whole genome shotgun (WGS) entry which is preliminary data.</text>
</comment>
<dbReference type="InParanoid" id="A0A409YPB3"/>
<evidence type="ECO:0000313" key="4">
    <source>
        <dbReference type="Proteomes" id="UP000284706"/>
    </source>
</evidence>
<reference evidence="3 4" key="1">
    <citation type="journal article" date="2018" name="Evol. Lett.">
        <title>Horizontal gene cluster transfer increased hallucinogenic mushroom diversity.</title>
        <authorList>
            <person name="Reynolds H.T."/>
            <person name="Vijayakumar V."/>
            <person name="Gluck-Thaler E."/>
            <person name="Korotkin H.B."/>
            <person name="Matheny P.B."/>
            <person name="Slot J.C."/>
        </authorList>
    </citation>
    <scope>NUCLEOTIDE SEQUENCE [LARGE SCALE GENOMIC DNA]</scope>
    <source>
        <strain evidence="3 4">SRW20</strain>
    </source>
</reference>
<sequence length="85" mass="9098">MSPSVVPPRDSDSPPSSSATADPDSLDPSFDGYVAEPAIVLPASFGIFVLFGLFICVICLCGRKKKGCKHYIPNLPKIPQRIMSC</sequence>
<organism evidence="3 4">
    <name type="scientific">Gymnopilus dilepis</name>
    <dbReference type="NCBI Taxonomy" id="231916"/>
    <lineage>
        <taxon>Eukaryota</taxon>
        <taxon>Fungi</taxon>
        <taxon>Dikarya</taxon>
        <taxon>Basidiomycota</taxon>
        <taxon>Agaricomycotina</taxon>
        <taxon>Agaricomycetes</taxon>
        <taxon>Agaricomycetidae</taxon>
        <taxon>Agaricales</taxon>
        <taxon>Agaricineae</taxon>
        <taxon>Hymenogastraceae</taxon>
        <taxon>Gymnopilus</taxon>
    </lineage>
</organism>
<evidence type="ECO:0000256" key="1">
    <source>
        <dbReference type="SAM" id="MobiDB-lite"/>
    </source>
</evidence>
<name>A0A409YPB3_9AGAR</name>